<dbReference type="InterPro" id="IPR011034">
    <property type="entry name" value="Formyl_transferase-like_C_sf"/>
</dbReference>
<evidence type="ECO:0000313" key="4">
    <source>
        <dbReference type="Proteomes" id="UP001217485"/>
    </source>
</evidence>
<gene>
    <name evidence="3" type="ORF">POL72_12115</name>
</gene>
<dbReference type="CDD" id="cd08701">
    <property type="entry name" value="FMT_C_HypX"/>
    <property type="match status" value="1"/>
</dbReference>
<dbReference type="InterPro" id="IPR036477">
    <property type="entry name" value="Formyl_transf_N_sf"/>
</dbReference>
<dbReference type="InterPro" id="IPR002376">
    <property type="entry name" value="Formyl_transf_N"/>
</dbReference>
<dbReference type="Pfam" id="PF02911">
    <property type="entry name" value="Formyl_trans_C"/>
    <property type="match status" value="1"/>
</dbReference>
<reference evidence="3 4" key="1">
    <citation type="submission" date="2023-01" db="EMBL/GenBank/DDBJ databases">
        <title>Minimal conservation of predation-associated metabolite biosynthetic gene clusters underscores biosynthetic potential of Myxococcota including descriptions for ten novel species: Archangium lansinium sp. nov., Myxococcus landrumus sp. nov., Nannocystis bai.</title>
        <authorList>
            <person name="Ahearne A."/>
            <person name="Stevens C."/>
            <person name="Dowd S."/>
        </authorList>
    </citation>
    <scope>NUCLEOTIDE SEQUENCE [LARGE SCALE GENOMIC DNA]</scope>
    <source>
        <strain evidence="3 4">WIWO2</strain>
    </source>
</reference>
<evidence type="ECO:0000259" key="2">
    <source>
        <dbReference type="Pfam" id="PF02911"/>
    </source>
</evidence>
<dbReference type="SUPFAM" id="SSF50486">
    <property type="entry name" value="FMT C-terminal domain-like"/>
    <property type="match status" value="1"/>
</dbReference>
<keyword evidence="4" id="KW-1185">Reference proteome</keyword>
<feature type="domain" description="Formyl transferase N-terminal" evidence="1">
    <location>
        <begin position="51"/>
        <end position="146"/>
    </location>
</feature>
<dbReference type="InterPro" id="IPR009188">
    <property type="entry name" value="NiFe-hyd_mat_HypX/HoxX"/>
</dbReference>
<dbReference type="SUPFAM" id="SSF52096">
    <property type="entry name" value="ClpP/crotonase"/>
    <property type="match status" value="1"/>
</dbReference>
<dbReference type="RefSeq" id="WP_272095302.1">
    <property type="nucleotide sequence ID" value="NZ_JAQNDK010000001.1"/>
</dbReference>
<evidence type="ECO:0000259" key="1">
    <source>
        <dbReference type="Pfam" id="PF00551"/>
    </source>
</evidence>
<dbReference type="SUPFAM" id="SSF53328">
    <property type="entry name" value="Formyltransferase"/>
    <property type="match status" value="1"/>
</dbReference>
<dbReference type="InterPro" id="IPR047180">
    <property type="entry name" value="HoxX-like"/>
</dbReference>
<comment type="caution">
    <text evidence="3">The sequence shown here is derived from an EMBL/GenBank/DDBJ whole genome shotgun (WGS) entry which is preliminary data.</text>
</comment>
<evidence type="ECO:0000313" key="3">
    <source>
        <dbReference type="EMBL" id="MDC0678479.1"/>
    </source>
</evidence>
<dbReference type="InterPro" id="IPR001753">
    <property type="entry name" value="Enoyl-CoA_hydra/iso"/>
</dbReference>
<dbReference type="InterPro" id="IPR005793">
    <property type="entry name" value="Formyl_trans_C"/>
</dbReference>
<feature type="domain" description="Formyl transferase C-terminal" evidence="2">
    <location>
        <begin position="188"/>
        <end position="272"/>
    </location>
</feature>
<name>A0ABT5BY56_9BACT</name>
<dbReference type="Gene3D" id="3.40.50.12230">
    <property type="match status" value="1"/>
</dbReference>
<dbReference type="Pfam" id="PF00378">
    <property type="entry name" value="ECH_1"/>
    <property type="match status" value="1"/>
</dbReference>
<dbReference type="PIRSF" id="PIRSF006787">
    <property type="entry name" value="Hydrgn_mat_HoxX"/>
    <property type="match status" value="1"/>
</dbReference>
<dbReference type="Gene3D" id="3.90.226.10">
    <property type="entry name" value="2-enoyl-CoA Hydratase, Chain A, domain 1"/>
    <property type="match status" value="1"/>
</dbReference>
<dbReference type="CDD" id="cd06558">
    <property type="entry name" value="crotonase-like"/>
    <property type="match status" value="1"/>
</dbReference>
<proteinExistence type="predicted"/>
<dbReference type="PANTHER" id="PTHR43388:SF1">
    <property type="entry name" value="HYDROGENASE MATURATION FACTOR HOXX"/>
    <property type="match status" value="1"/>
</dbReference>
<sequence>MAINPVEAHQPSGATMRLLLLSSSFNSLTQQAYVLFKDRHRVGVAAATTAGAMREVVAQFRPDLILCPMLAHVIPRDIWSRTLCLIVHPGIVGDRGPSSLDWAIYNGETAWGVTVVEAVEHMDSGPIWATYRCAMREGSKSSLYRDEITRCAVNAMEVAVQRFESRMFVPAPLDYSRAEPMGHFRPVLKQAQRRVDWESDRVADILRKVRTGDGAPGVLDEIAGQEVYLFGAHEESALVGKPGDIIAQRHGAICRAAVDGAVWISHLRPKNGPEERRFKLPAAMVLGPDAMQEVPELPLVIDALTRGKTFRDIWYEEKNSVGYVNFRFYNGAMGTDHCRRLEQAVLFARRRPTRVIVLQGGRDFWSNGIHLNLIEAAADPARESWNNINAMDDLCEAILTASDQIVIAAMYGSAGAGGVMMALAADRVLARDGIVLNPHYKGMGGLYGSEYWTYSLPKRVGLAKAVELTERCLPLGIREAKAIGLVDDIIVQDDLGDGHFSQFHEQIGRIAERLASSGHHHAWLERKRAERAADERRKPLAAYREEELAEMRRNIWGEAPAYHLARSAFVRKVPKVGLLKCVTNLDAACGNAHCADAPGLGRNRRSFASIGWEAVALAATP</sequence>
<dbReference type="EMBL" id="JAQNDK010000001">
    <property type="protein sequence ID" value="MDC0678479.1"/>
    <property type="molecule type" value="Genomic_DNA"/>
</dbReference>
<protein>
    <submittedName>
        <fullName evidence="3">Enoyl-CoA hydratase-related protein</fullName>
    </submittedName>
</protein>
<organism evidence="3 4">
    <name type="scientific">Sorangium atrum</name>
    <dbReference type="NCBI Taxonomy" id="2995308"/>
    <lineage>
        <taxon>Bacteria</taxon>
        <taxon>Pseudomonadati</taxon>
        <taxon>Myxococcota</taxon>
        <taxon>Polyangia</taxon>
        <taxon>Polyangiales</taxon>
        <taxon>Polyangiaceae</taxon>
        <taxon>Sorangium</taxon>
    </lineage>
</organism>
<accession>A0ABT5BY56</accession>
<dbReference type="Proteomes" id="UP001217485">
    <property type="component" value="Unassembled WGS sequence"/>
</dbReference>
<dbReference type="InterPro" id="IPR029045">
    <property type="entry name" value="ClpP/crotonase-like_dom_sf"/>
</dbReference>
<dbReference type="Pfam" id="PF00551">
    <property type="entry name" value="Formyl_trans_N"/>
    <property type="match status" value="1"/>
</dbReference>
<dbReference type="PANTHER" id="PTHR43388">
    <property type="entry name" value="HYDROGENASE MATURATION FACTOR HOXX"/>
    <property type="match status" value="1"/>
</dbReference>